<organism evidence="4 5">
    <name type="scientific">Aequorivita iocasae</name>
    <dbReference type="NCBI Taxonomy" id="2803865"/>
    <lineage>
        <taxon>Bacteria</taxon>
        <taxon>Pseudomonadati</taxon>
        <taxon>Bacteroidota</taxon>
        <taxon>Flavobacteriia</taxon>
        <taxon>Flavobacteriales</taxon>
        <taxon>Flavobacteriaceae</taxon>
        <taxon>Aequorivita</taxon>
    </lineage>
</organism>
<dbReference type="InterPro" id="IPR049304">
    <property type="entry name" value="Gly_rich_dom"/>
</dbReference>
<dbReference type="InterPro" id="IPR026444">
    <property type="entry name" value="Secre_tail"/>
</dbReference>
<evidence type="ECO:0000256" key="1">
    <source>
        <dbReference type="ARBA" id="ARBA00022729"/>
    </source>
</evidence>
<evidence type="ECO:0000259" key="3">
    <source>
        <dbReference type="PROSITE" id="PS50853"/>
    </source>
</evidence>
<keyword evidence="1 2" id="KW-0732">Signal</keyword>
<dbReference type="EMBL" id="CP068439">
    <property type="protein sequence ID" value="QQX75951.1"/>
    <property type="molecule type" value="Genomic_DNA"/>
</dbReference>
<feature type="signal peptide" evidence="2">
    <location>
        <begin position="1"/>
        <end position="19"/>
    </location>
</feature>
<dbReference type="InterPro" id="IPR013783">
    <property type="entry name" value="Ig-like_fold"/>
</dbReference>
<dbReference type="RefSeq" id="WP_202335762.1">
    <property type="nucleotide sequence ID" value="NZ_CP068439.1"/>
</dbReference>
<dbReference type="SUPFAM" id="SSF49265">
    <property type="entry name" value="Fibronectin type III"/>
    <property type="match status" value="1"/>
</dbReference>
<dbReference type="Gene3D" id="2.60.40.10">
    <property type="entry name" value="Immunoglobulins"/>
    <property type="match status" value="1"/>
</dbReference>
<dbReference type="InterPro" id="IPR036116">
    <property type="entry name" value="FN3_sf"/>
</dbReference>
<dbReference type="PRINTS" id="PR01228">
    <property type="entry name" value="EGGSHELL"/>
</dbReference>
<gene>
    <name evidence="4" type="ORF">JK629_11485</name>
</gene>
<feature type="chain" id="PRO_5046995264" evidence="2">
    <location>
        <begin position="20"/>
        <end position="418"/>
    </location>
</feature>
<accession>A0ABX7DP90</accession>
<name>A0ABX7DP90_9FLAO</name>
<dbReference type="NCBIfam" id="TIGR04183">
    <property type="entry name" value="Por_Secre_tail"/>
    <property type="match status" value="1"/>
</dbReference>
<evidence type="ECO:0000313" key="4">
    <source>
        <dbReference type="EMBL" id="QQX75951.1"/>
    </source>
</evidence>
<feature type="domain" description="Fibronectin type-III" evidence="3">
    <location>
        <begin position="247"/>
        <end position="336"/>
    </location>
</feature>
<protein>
    <submittedName>
        <fullName evidence="4">T9SS type A sorting domain-containing protein</fullName>
    </submittedName>
</protein>
<proteinExistence type="predicted"/>
<dbReference type="Pfam" id="PF21722">
    <property type="entry name" value="Gly_rich_2"/>
    <property type="match status" value="1"/>
</dbReference>
<reference evidence="4 5" key="1">
    <citation type="submission" date="2021-01" db="EMBL/GenBank/DDBJ databases">
        <title>Aequorivita sp. strain KX20305, a bacterium isolated from the sediment collected at a cold seep field in South China Sea.</title>
        <authorList>
            <person name="Zhang H."/>
            <person name="Li C."/>
        </authorList>
    </citation>
    <scope>NUCLEOTIDE SEQUENCE [LARGE SCALE GENOMIC DNA]</scope>
    <source>
        <strain evidence="4 5">KX20305</strain>
    </source>
</reference>
<evidence type="ECO:0000313" key="5">
    <source>
        <dbReference type="Proteomes" id="UP000629420"/>
    </source>
</evidence>
<keyword evidence="5" id="KW-1185">Reference proteome</keyword>
<dbReference type="Proteomes" id="UP000629420">
    <property type="component" value="Chromosome"/>
</dbReference>
<dbReference type="PROSITE" id="PS50853">
    <property type="entry name" value="FN3"/>
    <property type="match status" value="1"/>
</dbReference>
<sequence length="418" mass="41414">MKKIFTLFTIAFSVPFVWAQSGSQEFTASGDFTVPPGVTSITIEVIGGGGGGGTNGSGGGGGGGYAMGTFTVVPTDVIPVTIGAGGESGTAGETTSVGAFIEATGGEPGTWVANPDLGGGGAGGVGAGGTVNYMGGTGGGGYWTYFGGGGGGAAGSDGDGATGSDTIPWSGNCQTPGGSGGDSGGIPGGNGGKGAGFVDSSCNVTDPAANGSAYGGGGGGGNGIGSEPGSGHSGYALISWGTDPCTTPTDQTAIDIQLTSAILDWTENGTATTWNLEWGIAGFTQGTGTTIVVEEKPYLLEGLSPDTSYDYYVQSDCGGTGSSTWAGPYTFQTDVLGTADYAIDAFTFHPNPIKEVLQLAAYKEIQNVVIYNVMGQEVLKQDIGSTKSQVNVSNLSAGHYFMKVVSEGQMGIYKVIKE</sequence>
<dbReference type="InterPro" id="IPR003961">
    <property type="entry name" value="FN3_dom"/>
</dbReference>
<dbReference type="Pfam" id="PF18962">
    <property type="entry name" value="Por_Secre_tail"/>
    <property type="match status" value="1"/>
</dbReference>
<evidence type="ECO:0000256" key="2">
    <source>
        <dbReference type="SAM" id="SignalP"/>
    </source>
</evidence>